<evidence type="ECO:0000313" key="2">
    <source>
        <dbReference type="EMBL" id="RDB31771.1"/>
    </source>
</evidence>
<comment type="caution">
    <text evidence="2">The sequence shown here is derived from an EMBL/GenBank/DDBJ whole genome shotgun (WGS) entry which is preliminary data.</text>
</comment>
<protein>
    <submittedName>
        <fullName evidence="2">Uncharacterized protein</fullName>
    </submittedName>
</protein>
<organism evidence="2 3">
    <name type="scientific">Candidatus Similichlamydia laticola</name>
    <dbReference type="NCBI Taxonomy" id="2170265"/>
    <lineage>
        <taxon>Bacteria</taxon>
        <taxon>Pseudomonadati</taxon>
        <taxon>Chlamydiota</taxon>
        <taxon>Chlamydiia</taxon>
        <taxon>Parachlamydiales</taxon>
        <taxon>Candidatus Parilichlamydiaceae</taxon>
        <taxon>Candidatus Similichlamydia</taxon>
    </lineage>
</organism>
<evidence type="ECO:0000256" key="1">
    <source>
        <dbReference type="SAM" id="Phobius"/>
    </source>
</evidence>
<dbReference type="EMBL" id="QQBG01000008">
    <property type="protein sequence ID" value="RDB31771.1"/>
    <property type="molecule type" value="Genomic_DNA"/>
</dbReference>
<dbReference type="Proteomes" id="UP000253816">
    <property type="component" value="Unassembled WGS sequence"/>
</dbReference>
<keyword evidence="1" id="KW-0812">Transmembrane</keyword>
<accession>A0A369KAY7</accession>
<reference evidence="2 3" key="1">
    <citation type="submission" date="2018-07" db="EMBL/GenBank/DDBJ databases">
        <title>Comparative genomics of the Candidatus Parilichlamydiaceae reveals evidence of convergent evolution and genome reduction in the phylum Chlamydiae.</title>
        <authorList>
            <person name="Taylor-Brown A."/>
            <person name="Polkinghorne A."/>
        </authorList>
    </citation>
    <scope>NUCLEOTIDE SEQUENCE [LARGE SCALE GENOMIC DNA]</scope>
    <source>
        <strain evidence="2 3">Hat2</strain>
    </source>
</reference>
<name>A0A369KAY7_9BACT</name>
<keyword evidence="1" id="KW-0472">Membrane</keyword>
<dbReference type="RefSeq" id="WP_114544129.1">
    <property type="nucleotide sequence ID" value="NZ_QQBG01000008.1"/>
</dbReference>
<proteinExistence type="predicted"/>
<keyword evidence="1" id="KW-1133">Transmembrane helix</keyword>
<dbReference type="AlphaFoldDB" id="A0A369KAY7"/>
<keyword evidence="3" id="KW-1185">Reference proteome</keyword>
<sequence length="164" mass="19145">MPFSLALSTNVRRMSAIPNLRFSVPIKIPESILAFVSQIKNRACHIATFFSRGFSKFRSCCFRLLHRRTAEVMPVFALFLLFLLYLLPKRLLKITRKQRERDEPRTSLEDEINEIIDVKDTQKTELIMRIEIDPKLNSQEKQALKEEMRVAASKILGFVKEKCT</sequence>
<feature type="transmembrane region" description="Helical" evidence="1">
    <location>
        <begin position="72"/>
        <end position="92"/>
    </location>
</feature>
<gene>
    <name evidence="2" type="ORF">HAT2_00151</name>
</gene>
<evidence type="ECO:0000313" key="3">
    <source>
        <dbReference type="Proteomes" id="UP000253816"/>
    </source>
</evidence>